<dbReference type="InterPro" id="IPR018062">
    <property type="entry name" value="HTH_AraC-typ_CS"/>
</dbReference>
<gene>
    <name evidence="5" type="ORF">COB20_01590</name>
</gene>
<feature type="domain" description="HTH araC/xylS-type" evidence="4">
    <location>
        <begin position="175"/>
        <end position="272"/>
    </location>
</feature>
<evidence type="ECO:0000256" key="2">
    <source>
        <dbReference type="ARBA" id="ARBA00023125"/>
    </source>
</evidence>
<keyword evidence="1" id="KW-0805">Transcription regulation</keyword>
<dbReference type="GO" id="GO:0003700">
    <property type="term" value="F:DNA-binding transcription factor activity"/>
    <property type="evidence" value="ECO:0007669"/>
    <property type="project" value="InterPro"/>
</dbReference>
<evidence type="ECO:0000313" key="6">
    <source>
        <dbReference type="Proteomes" id="UP000218767"/>
    </source>
</evidence>
<dbReference type="AlphaFoldDB" id="A0A2A4XGD6"/>
<dbReference type="Pfam" id="PF12833">
    <property type="entry name" value="HTH_18"/>
    <property type="match status" value="1"/>
</dbReference>
<accession>A0A2A4XGD6</accession>
<dbReference type="Proteomes" id="UP000218767">
    <property type="component" value="Unassembled WGS sequence"/>
</dbReference>
<keyword evidence="3" id="KW-0804">Transcription</keyword>
<proteinExistence type="predicted"/>
<evidence type="ECO:0000313" key="5">
    <source>
        <dbReference type="EMBL" id="PCI81683.1"/>
    </source>
</evidence>
<sequence length="278" mass="30679">MDKLSEVLNHFSISAGVFYSGNLCGLSSFSGDGEEEGHLHLLGSGKLEVIDHNGKKIEISEPSVLFFPRPAHHRLMAEEGDKAQVVCASINYGTGCKNPLANALPALVVIKLADAPVLQFATEMLFKEAANEESGKSAMMDRLTEVFIIQLFRYVMNNDIVQQGMLSGLAHPQLSKAIMAIHEEPEKNWSLEELAERCAMSRSKFAELFKELMGQPPGDYILEWRVAMAQGHLKRGKPVGWIANAVGYENASALARVFRKKTGQSPKQWLSLQRGSDH</sequence>
<dbReference type="Gene3D" id="1.10.10.60">
    <property type="entry name" value="Homeodomain-like"/>
    <property type="match status" value="2"/>
</dbReference>
<dbReference type="PROSITE" id="PS00041">
    <property type="entry name" value="HTH_ARAC_FAMILY_1"/>
    <property type="match status" value="1"/>
</dbReference>
<keyword evidence="2" id="KW-0238">DNA-binding</keyword>
<organism evidence="5 6">
    <name type="scientific">SAR86 cluster bacterium</name>
    <dbReference type="NCBI Taxonomy" id="2030880"/>
    <lineage>
        <taxon>Bacteria</taxon>
        <taxon>Pseudomonadati</taxon>
        <taxon>Pseudomonadota</taxon>
        <taxon>Gammaproteobacteria</taxon>
        <taxon>SAR86 cluster</taxon>
    </lineage>
</organism>
<name>A0A2A4XGD6_9GAMM</name>
<reference evidence="6" key="1">
    <citation type="submission" date="2017-08" db="EMBL/GenBank/DDBJ databases">
        <title>A dynamic microbial community with high functional redundancy inhabits the cold, oxic subseafloor aquifer.</title>
        <authorList>
            <person name="Tully B.J."/>
            <person name="Wheat C.G."/>
            <person name="Glazer B.T."/>
            <person name="Huber J.A."/>
        </authorList>
    </citation>
    <scope>NUCLEOTIDE SEQUENCE [LARGE SCALE GENOMIC DNA]</scope>
</reference>
<dbReference type="PANTHER" id="PTHR46796:SF13">
    <property type="entry name" value="HTH-TYPE TRANSCRIPTIONAL ACTIVATOR RHAS"/>
    <property type="match status" value="1"/>
</dbReference>
<dbReference type="SUPFAM" id="SSF46689">
    <property type="entry name" value="Homeodomain-like"/>
    <property type="match status" value="2"/>
</dbReference>
<evidence type="ECO:0000256" key="3">
    <source>
        <dbReference type="ARBA" id="ARBA00023163"/>
    </source>
</evidence>
<dbReference type="InterPro" id="IPR032783">
    <property type="entry name" value="AraC_lig"/>
</dbReference>
<dbReference type="Pfam" id="PF12852">
    <property type="entry name" value="Cupin_6"/>
    <property type="match status" value="1"/>
</dbReference>
<dbReference type="GO" id="GO:0043565">
    <property type="term" value="F:sequence-specific DNA binding"/>
    <property type="evidence" value="ECO:0007669"/>
    <property type="project" value="InterPro"/>
</dbReference>
<dbReference type="InterPro" id="IPR009057">
    <property type="entry name" value="Homeodomain-like_sf"/>
</dbReference>
<dbReference type="PROSITE" id="PS01124">
    <property type="entry name" value="HTH_ARAC_FAMILY_2"/>
    <property type="match status" value="1"/>
</dbReference>
<evidence type="ECO:0000256" key="1">
    <source>
        <dbReference type="ARBA" id="ARBA00023015"/>
    </source>
</evidence>
<dbReference type="SMART" id="SM00342">
    <property type="entry name" value="HTH_ARAC"/>
    <property type="match status" value="1"/>
</dbReference>
<comment type="caution">
    <text evidence="5">The sequence shown here is derived from an EMBL/GenBank/DDBJ whole genome shotgun (WGS) entry which is preliminary data.</text>
</comment>
<protein>
    <submittedName>
        <fullName evidence="5">AraC family transcriptional regulator</fullName>
    </submittedName>
</protein>
<dbReference type="EMBL" id="NVUL01000004">
    <property type="protein sequence ID" value="PCI81683.1"/>
    <property type="molecule type" value="Genomic_DNA"/>
</dbReference>
<dbReference type="InterPro" id="IPR018060">
    <property type="entry name" value="HTH_AraC"/>
</dbReference>
<dbReference type="InterPro" id="IPR050204">
    <property type="entry name" value="AraC_XylS_family_regulators"/>
</dbReference>
<evidence type="ECO:0000259" key="4">
    <source>
        <dbReference type="PROSITE" id="PS01124"/>
    </source>
</evidence>
<dbReference type="PANTHER" id="PTHR46796">
    <property type="entry name" value="HTH-TYPE TRANSCRIPTIONAL ACTIVATOR RHAS-RELATED"/>
    <property type="match status" value="1"/>
</dbReference>